<protein>
    <submittedName>
        <fullName evidence="1">1,4-alpha-glucan branching enzyme</fullName>
    </submittedName>
    <submittedName>
        <fullName evidence="2">1,4-alpha-glucan branching protein</fullName>
    </submittedName>
</protein>
<accession>A0A1V8MSW5</accession>
<dbReference type="InterPro" id="IPR013783">
    <property type="entry name" value="Ig-like_fold"/>
</dbReference>
<evidence type="ECO:0000313" key="1">
    <source>
        <dbReference type="EMBL" id="AXX61551.1"/>
    </source>
</evidence>
<proteinExistence type="predicted"/>
<evidence type="ECO:0000313" key="4">
    <source>
        <dbReference type="Proteomes" id="UP000263418"/>
    </source>
</evidence>
<sequence>MLKKRFFKTKDEVEVTFEVQQENWESAHVVGEFNNWKPEPMTLVKKSGLFKFKTRLPKEQKVEFRYLFNQNQWGNDPQADGYVANGFGSDNGFVLTSE</sequence>
<dbReference type="SUPFAM" id="SSF81296">
    <property type="entry name" value="E set domains"/>
    <property type="match status" value="1"/>
</dbReference>
<dbReference type="CDD" id="cd07184">
    <property type="entry name" value="E_set_Isoamylase_like_N"/>
    <property type="match status" value="1"/>
</dbReference>
<dbReference type="RefSeq" id="WP_011151673.1">
    <property type="nucleotide sequence ID" value="NZ_CABMOC010000008.1"/>
</dbReference>
<reference evidence="2 3" key="2">
    <citation type="journal article" date="2018" name="Front. Microbiol.">
        <title>Phylogeny of Vibrio vulnificus from the Analysis of the Core-Genome: Implications for Intra-Species Taxonomy.</title>
        <authorList>
            <person name="Roig F.J."/>
            <person name="Gonzalez-Candelas F."/>
            <person name="Sanjuan E."/>
            <person name="Fouz B."/>
            <person name="Feil E.J."/>
            <person name="Llorens C."/>
            <person name="Baker-Austin C."/>
            <person name="Oliver J.D."/>
            <person name="Danin-Poleg Y."/>
            <person name="Gibas C.J."/>
            <person name="Kashi Y."/>
            <person name="Gulig P.A."/>
            <person name="Morrison S.S."/>
            <person name="Amaro C."/>
        </authorList>
    </citation>
    <scope>NUCLEOTIDE SEQUENCE [LARGE SCALE GENOMIC DNA]</scope>
    <source>
        <strain evidence="2 3">CECT4608</strain>
    </source>
</reference>
<evidence type="ECO:0000313" key="3">
    <source>
        <dbReference type="Proteomes" id="UP000237466"/>
    </source>
</evidence>
<dbReference type="AlphaFoldDB" id="A0A1V8MSW5"/>
<dbReference type="Gene3D" id="2.60.40.10">
    <property type="entry name" value="Immunoglobulins"/>
    <property type="match status" value="1"/>
</dbReference>
<dbReference type="InterPro" id="IPR014756">
    <property type="entry name" value="Ig_E-set"/>
</dbReference>
<reference evidence="1 4" key="1">
    <citation type="submission" date="2017-01" db="EMBL/GenBank/DDBJ databases">
        <title>Complete Genome Sequence of Vibrio vulnificus FORC_053.</title>
        <authorList>
            <consortium name="Food-borne Pathogen Omics Research Center"/>
            <person name="Chung H.Y."/>
            <person name="Na E.J."/>
            <person name="Song J.S."/>
            <person name="Kim H."/>
            <person name="Lee J.-H."/>
            <person name="Ryu S."/>
            <person name="Choi S.H."/>
        </authorList>
    </citation>
    <scope>NUCLEOTIDE SEQUENCE [LARGE SCALE GENOMIC DNA]</scope>
    <source>
        <strain evidence="1 4">FORC_053</strain>
    </source>
</reference>
<dbReference type="EMBL" id="PDGH01000102">
    <property type="protein sequence ID" value="POB46404.1"/>
    <property type="molecule type" value="Genomic_DNA"/>
</dbReference>
<dbReference type="EMBL" id="CP019291">
    <property type="protein sequence ID" value="AXX61551.1"/>
    <property type="molecule type" value="Genomic_DNA"/>
</dbReference>
<dbReference type="OMA" id="WENDPQA"/>
<dbReference type="Proteomes" id="UP000263418">
    <property type="component" value="Chromosome 2"/>
</dbReference>
<evidence type="ECO:0000313" key="2">
    <source>
        <dbReference type="EMBL" id="POB46404.1"/>
    </source>
</evidence>
<dbReference type="Proteomes" id="UP000237466">
    <property type="component" value="Unassembled WGS sequence"/>
</dbReference>
<gene>
    <name evidence="2" type="ORF">CRN52_14735</name>
    <name evidence="1" type="ORF">FORC53_3212</name>
</gene>
<organism evidence="2 3">
    <name type="scientific">Vibrio vulnificus</name>
    <dbReference type="NCBI Taxonomy" id="672"/>
    <lineage>
        <taxon>Bacteria</taxon>
        <taxon>Pseudomonadati</taxon>
        <taxon>Pseudomonadota</taxon>
        <taxon>Gammaproteobacteria</taxon>
        <taxon>Vibrionales</taxon>
        <taxon>Vibrionaceae</taxon>
        <taxon>Vibrio</taxon>
    </lineage>
</organism>
<name>A0A1V8MSW5_VIBVL</name>